<dbReference type="EC" id="3.5.1.1" evidence="2"/>
<evidence type="ECO:0000313" key="10">
    <source>
        <dbReference type="EMBL" id="CEM54011.1"/>
    </source>
</evidence>
<evidence type="ECO:0000256" key="6">
    <source>
        <dbReference type="PROSITE-ProRule" id="PRU10100"/>
    </source>
</evidence>
<dbReference type="GO" id="GO:0004067">
    <property type="term" value="F:asparaginase activity"/>
    <property type="evidence" value="ECO:0007669"/>
    <property type="project" value="UniProtKB-UniRule"/>
</dbReference>
<dbReference type="VEuPathDB" id="CryptoDB:Cvel_12429"/>
<gene>
    <name evidence="10" type="ORF">Cvel_12429</name>
</gene>
<dbReference type="AlphaFoldDB" id="A0A0G4IAA5"/>
<sequence>MQPTPVSHRGPGQDPVEARALSRSDRPRGSADSLGLQLPAVEEGEQYPSPGVDGSYEHLSGGRSPTISDDGEERRVLIIITGGTLCMDYTPSGCLSAEKGNFQQRLLAMEEVNIKPSQLPAFEVLEWESLRDSCDVSLPEWAQLARDIERHYHDFDGFVVVHGTDTLAYTASALSFMLENLGKPVVLTGAMLPLVCVQSDAKRNLLVALAVAASSEMTEVSVLFANRLFRGNRVTKVDNWSLEAFESPNFPPLGRLGVEMSIDEGLLRNASKRRFRVYTKFCTDITCVRLVPGFDDRVLEAICDSTGDRNQSQPLGLVLQLYGSGNAPLSRPGFLAAVQRAVSKPNVAVVVLSQCLRGPCNLTAYANGEKLHQMGVISGKDMTCEAATTKLAYLMGKGHRGHMLKSLFEADIRGEVTECPRAVAFQTRTATGAPVPLDIRLISPQRGQDAARRAARPPKISASSAARYAQGAVSLASPSPSVIAAVEVQSASGYPPVPRELSRTSLDAEVPAQSPQLRAHSPQHPHVSSGGAYAEEHRRAGPGLHQRSERERDRERGGHSERRESPLPFPRAAPAPASTPSGPAPPSSPPLERTDQTPGVPPSAPGCDAI</sequence>
<feature type="compositionally biased region" description="Basic and acidic residues" evidence="7">
    <location>
        <begin position="16"/>
        <end position="29"/>
    </location>
</feature>
<dbReference type="SFLD" id="SFLDS00057">
    <property type="entry name" value="Glutaminase/Asparaginase"/>
    <property type="match status" value="1"/>
</dbReference>
<dbReference type="InterPro" id="IPR037152">
    <property type="entry name" value="L-asparaginase_N_sf"/>
</dbReference>
<accession>A0A0G4IAA5</accession>
<dbReference type="EMBL" id="CDMZ01005747">
    <property type="protein sequence ID" value="CEM54011.1"/>
    <property type="molecule type" value="Genomic_DNA"/>
</dbReference>
<dbReference type="InterPro" id="IPR040919">
    <property type="entry name" value="Asparaginase_C"/>
</dbReference>
<dbReference type="Gene3D" id="3.40.50.1170">
    <property type="entry name" value="L-asparaginase, N-terminal domain"/>
    <property type="match status" value="1"/>
</dbReference>
<reference evidence="10" key="1">
    <citation type="submission" date="2014-11" db="EMBL/GenBank/DDBJ databases">
        <authorList>
            <person name="Otto D Thomas"/>
            <person name="Naeem Raeece"/>
        </authorList>
    </citation>
    <scope>NUCLEOTIDE SEQUENCE</scope>
</reference>
<feature type="binding site" evidence="5">
    <location>
        <position position="133"/>
    </location>
    <ligand>
        <name>substrate</name>
    </ligand>
</feature>
<proteinExistence type="inferred from homology"/>
<feature type="domain" description="L-asparaginase N-terminal" evidence="8">
    <location>
        <begin position="75"/>
        <end position="261"/>
    </location>
</feature>
<feature type="active site" evidence="6">
    <location>
        <position position="164"/>
    </location>
</feature>
<evidence type="ECO:0000256" key="5">
    <source>
        <dbReference type="PIRSR" id="PIRSR001220-2"/>
    </source>
</evidence>
<dbReference type="SMART" id="SM00870">
    <property type="entry name" value="Asparaginase"/>
    <property type="match status" value="1"/>
</dbReference>
<feature type="region of interest" description="Disordered" evidence="7">
    <location>
        <begin position="492"/>
        <end position="610"/>
    </location>
</feature>
<evidence type="ECO:0000256" key="7">
    <source>
        <dbReference type="SAM" id="MobiDB-lite"/>
    </source>
</evidence>
<dbReference type="Pfam" id="PF00710">
    <property type="entry name" value="Asparaginase"/>
    <property type="match status" value="1"/>
</dbReference>
<dbReference type="PANTHER" id="PTHR11707">
    <property type="entry name" value="L-ASPARAGINASE"/>
    <property type="match status" value="1"/>
</dbReference>
<feature type="active site" description="O-isoaspartyl threonine intermediate" evidence="4">
    <location>
        <position position="84"/>
    </location>
</feature>
<dbReference type="SUPFAM" id="SSF53774">
    <property type="entry name" value="Glutaminase/Asparaginase"/>
    <property type="match status" value="1"/>
</dbReference>
<feature type="binding site" evidence="5">
    <location>
        <begin position="164"/>
        <end position="165"/>
    </location>
    <ligand>
        <name>substrate</name>
    </ligand>
</feature>
<dbReference type="PROSITE" id="PS51732">
    <property type="entry name" value="ASN_GLN_ASE_3"/>
    <property type="match status" value="1"/>
</dbReference>
<evidence type="ECO:0000259" key="9">
    <source>
        <dbReference type="Pfam" id="PF17763"/>
    </source>
</evidence>
<dbReference type="GO" id="GO:0009066">
    <property type="term" value="P:aspartate family amino acid metabolic process"/>
    <property type="evidence" value="ECO:0007669"/>
    <property type="project" value="UniProtKB-ARBA"/>
</dbReference>
<protein>
    <recommendedName>
        <fullName evidence="2">asparaginase</fullName>
        <ecNumber evidence="2">3.5.1.1</ecNumber>
    </recommendedName>
</protein>
<comment type="catalytic activity">
    <reaction evidence="3">
        <text>L-asparagine + H2O = L-aspartate + NH4(+)</text>
        <dbReference type="Rhea" id="RHEA:21016"/>
        <dbReference type="ChEBI" id="CHEBI:15377"/>
        <dbReference type="ChEBI" id="CHEBI:28938"/>
        <dbReference type="ChEBI" id="CHEBI:29991"/>
        <dbReference type="ChEBI" id="CHEBI:58048"/>
        <dbReference type="EC" id="3.5.1.1"/>
    </reaction>
</comment>
<dbReference type="PIRSF" id="PIRSF500176">
    <property type="entry name" value="L_ASNase"/>
    <property type="match status" value="1"/>
</dbReference>
<dbReference type="InterPro" id="IPR036152">
    <property type="entry name" value="Asp/glu_Ase-like_sf"/>
</dbReference>
<dbReference type="PIRSF" id="PIRSF001220">
    <property type="entry name" value="L-ASNase_gatD"/>
    <property type="match status" value="1"/>
</dbReference>
<evidence type="ECO:0000256" key="2">
    <source>
        <dbReference type="ARBA" id="ARBA00012920"/>
    </source>
</evidence>
<evidence type="ECO:0000256" key="4">
    <source>
        <dbReference type="PIRSR" id="PIRSR001220-1"/>
    </source>
</evidence>
<dbReference type="PROSITE" id="PS00917">
    <property type="entry name" value="ASN_GLN_ASE_2"/>
    <property type="match status" value="1"/>
</dbReference>
<dbReference type="InterPro" id="IPR041725">
    <property type="entry name" value="L-asparaginase_I"/>
</dbReference>
<dbReference type="Pfam" id="PF17763">
    <property type="entry name" value="Asparaginase_C"/>
    <property type="match status" value="1"/>
</dbReference>
<feature type="region of interest" description="Disordered" evidence="7">
    <location>
        <begin position="1"/>
        <end position="70"/>
    </location>
</feature>
<dbReference type="PANTHER" id="PTHR11707:SF28">
    <property type="entry name" value="60 KDA LYSOPHOSPHOLIPASE"/>
    <property type="match status" value="1"/>
</dbReference>
<dbReference type="InterPro" id="IPR006034">
    <property type="entry name" value="Asparaginase/glutaminase-like"/>
</dbReference>
<dbReference type="FunFam" id="3.40.50.1170:FF:000001">
    <property type="entry name" value="L-asparaginase 2"/>
    <property type="match status" value="1"/>
</dbReference>
<dbReference type="InterPro" id="IPR027473">
    <property type="entry name" value="L-asparaginase_C"/>
</dbReference>
<comment type="similarity">
    <text evidence="1">Belongs to the asparaginase 1 family.</text>
</comment>
<dbReference type="InterPro" id="IPR027475">
    <property type="entry name" value="Asparaginase/glutaminase_AS2"/>
</dbReference>
<dbReference type="CDD" id="cd08963">
    <property type="entry name" value="L-asparaginase_I"/>
    <property type="match status" value="1"/>
</dbReference>
<dbReference type="InterPro" id="IPR027474">
    <property type="entry name" value="L-asparaginase_N"/>
</dbReference>
<dbReference type="PRINTS" id="PR00139">
    <property type="entry name" value="ASNGLNASE"/>
</dbReference>
<evidence type="ECO:0000256" key="1">
    <source>
        <dbReference type="ARBA" id="ARBA00010518"/>
    </source>
</evidence>
<evidence type="ECO:0000256" key="3">
    <source>
        <dbReference type="ARBA" id="ARBA00049366"/>
    </source>
</evidence>
<dbReference type="PhylomeDB" id="A0A0G4IAA5"/>
<name>A0A0G4IAA5_9ALVE</name>
<organism evidence="10">
    <name type="scientific">Chromera velia CCMP2878</name>
    <dbReference type="NCBI Taxonomy" id="1169474"/>
    <lineage>
        <taxon>Eukaryota</taxon>
        <taxon>Sar</taxon>
        <taxon>Alveolata</taxon>
        <taxon>Colpodellida</taxon>
        <taxon>Chromeraceae</taxon>
        <taxon>Chromera</taxon>
    </lineage>
</organism>
<evidence type="ECO:0000259" key="8">
    <source>
        <dbReference type="Pfam" id="PF00710"/>
    </source>
</evidence>
<feature type="domain" description="Asparaginase/glutaminase C-terminal" evidence="9">
    <location>
        <begin position="285"/>
        <end position="408"/>
    </location>
</feature>
<feature type="compositionally biased region" description="Basic and acidic residues" evidence="7">
    <location>
        <begin position="546"/>
        <end position="565"/>
    </location>
</feature>
<dbReference type="Gene3D" id="3.40.50.40">
    <property type="match status" value="1"/>
</dbReference>